<organism evidence="1 2">
    <name type="scientific">Bacteroides thetaiotaomicron</name>
    <dbReference type="NCBI Taxonomy" id="818"/>
    <lineage>
        <taxon>Bacteria</taxon>
        <taxon>Pseudomonadati</taxon>
        <taxon>Bacteroidota</taxon>
        <taxon>Bacteroidia</taxon>
        <taxon>Bacteroidales</taxon>
        <taxon>Bacteroidaceae</taxon>
        <taxon>Bacteroides</taxon>
    </lineage>
</organism>
<proteinExistence type="predicted"/>
<dbReference type="PANTHER" id="PTHR37833">
    <property type="entry name" value="LIPOPROTEIN-RELATED"/>
    <property type="match status" value="1"/>
</dbReference>
<reference evidence="1" key="1">
    <citation type="submission" date="2021-07" db="EMBL/GenBank/DDBJ databases">
        <title>Comparative genomics of Bacteroides fragilis group isolates reveals species-dependent resistance mechanisms and validates clinical tools for resistance prediction.</title>
        <authorList>
            <person name="Wallace M.J."/>
            <person name="Jean S."/>
            <person name="Wallace M.A."/>
            <person name="Carey-Ann B.D."/>
            <person name="Dantas G."/>
        </authorList>
    </citation>
    <scope>NUCLEOTIDE SEQUENCE</scope>
    <source>
        <strain evidence="1">BJH_160</strain>
    </source>
</reference>
<dbReference type="InterPro" id="IPR011467">
    <property type="entry name" value="DUF1573"/>
</dbReference>
<gene>
    <name evidence="1" type="ORF">K0H07_24965</name>
</gene>
<comment type="caution">
    <text evidence="1">The sequence shown here is derived from an EMBL/GenBank/DDBJ whole genome shotgun (WGS) entry which is preliminary data.</text>
</comment>
<name>A0AAW4ZFB5_BACT4</name>
<dbReference type="RefSeq" id="WP_217741586.1">
    <property type="nucleotide sequence ID" value="NZ_BAABZI010000009.1"/>
</dbReference>
<dbReference type="Proteomes" id="UP001200544">
    <property type="component" value="Unassembled WGS sequence"/>
</dbReference>
<accession>A0AAW4ZFB5</accession>
<dbReference type="PANTHER" id="PTHR37833:SF1">
    <property type="entry name" value="SIGNAL PEPTIDE PROTEIN"/>
    <property type="match status" value="1"/>
</dbReference>
<evidence type="ECO:0000313" key="2">
    <source>
        <dbReference type="Proteomes" id="UP001200544"/>
    </source>
</evidence>
<sequence length="111" mass="12587">MNEEEPVFSFSNEVIDLGTIDKKKNEFVTTSFQFANMGTKPLVIKKVDVSCGCVKVDYVKSPIVKGQKSEIKVTLDVRKLNGYFHKKIYIISNVEDDIEELLIKGTIIENL</sequence>
<dbReference type="Pfam" id="PF07610">
    <property type="entry name" value="DUF1573"/>
    <property type="match status" value="1"/>
</dbReference>
<protein>
    <submittedName>
        <fullName evidence="1">DUF1573 domain-containing protein</fullName>
    </submittedName>
</protein>
<dbReference type="AlphaFoldDB" id="A0AAW4ZFB5"/>
<evidence type="ECO:0000313" key="1">
    <source>
        <dbReference type="EMBL" id="MCE9240394.1"/>
    </source>
</evidence>
<dbReference type="EMBL" id="JAHYQA010000024">
    <property type="protein sequence ID" value="MCE9240394.1"/>
    <property type="molecule type" value="Genomic_DNA"/>
</dbReference>